<dbReference type="PANTHER" id="PTHR11562">
    <property type="entry name" value="CATION EFFLUX PROTEIN/ ZINC TRANSPORTER"/>
    <property type="match status" value="1"/>
</dbReference>
<feature type="transmembrane region" description="Helical" evidence="9">
    <location>
        <begin position="58"/>
        <end position="75"/>
    </location>
</feature>
<feature type="domain" description="Cation efflux protein transmembrane" evidence="10">
    <location>
        <begin position="31"/>
        <end position="217"/>
    </location>
</feature>
<feature type="transmembrane region" description="Helical" evidence="9">
    <location>
        <begin position="95"/>
        <end position="117"/>
    </location>
</feature>
<evidence type="ECO:0000256" key="3">
    <source>
        <dbReference type="ARBA" id="ARBA00022448"/>
    </source>
</evidence>
<dbReference type="InterPro" id="IPR050681">
    <property type="entry name" value="CDF/SLC30A"/>
</dbReference>
<comment type="subcellular location">
    <subcellularLocation>
        <location evidence="1">Membrane</location>
        <topology evidence="1">Multi-pass membrane protein</topology>
    </subcellularLocation>
</comment>
<name>A0ABW9XNS6_9BACL</name>
<reference evidence="12 13" key="1">
    <citation type="submission" date="2020-01" db="EMBL/GenBank/DDBJ databases">
        <title>Paenibacillus soybeanensis sp. nov. isolated from the nodules of soybean (Glycine max(L.) Merr).</title>
        <authorList>
            <person name="Wang H."/>
        </authorList>
    </citation>
    <scope>NUCLEOTIDE SEQUENCE [LARGE SCALE GENOMIC DNA]</scope>
    <source>
        <strain evidence="12 13">T1</strain>
    </source>
</reference>
<evidence type="ECO:0000313" key="13">
    <source>
        <dbReference type="Proteomes" id="UP000665561"/>
    </source>
</evidence>
<dbReference type="InterPro" id="IPR027469">
    <property type="entry name" value="Cation_efflux_TMD_sf"/>
</dbReference>
<evidence type="ECO:0000256" key="1">
    <source>
        <dbReference type="ARBA" id="ARBA00004141"/>
    </source>
</evidence>
<dbReference type="SUPFAM" id="SSF161111">
    <property type="entry name" value="Cation efflux protein transmembrane domain-like"/>
    <property type="match status" value="1"/>
</dbReference>
<dbReference type="EMBL" id="JAAAMV010000005">
    <property type="protein sequence ID" value="NBD24275.1"/>
    <property type="molecule type" value="Genomic_DNA"/>
</dbReference>
<dbReference type="InterPro" id="IPR002524">
    <property type="entry name" value="Cation_efflux"/>
</dbReference>
<sequence length="347" mass="37537">MSHNHSHGHDHGHGHGDVFHSHAPIGKMKQAFFLSFVILAVELVGGFISHSLALLSDAGHVLTDIAAIGLSWYAMRQSLKAPSEGYTFGYHRSGILAAFINAVSLILIAFVILWEAVQRFQSPQEVGSTWMFIGAGVGLIMNLYLGLGLSKEDNVNVKSAVLHMLGDAAASAGVIVGGIIIHFTGWYVIDPILSVLIALLIAVGAVGLVRETIRILMEATPKDVDIRKVADTIRSVDGVHAVHDLHVWSITSGKNALSCHVTLDGQTTIERSQTILRDIEHRLLHLGIGHCTVQMEDDKHPHADTMLCCDAEPAHAHGHSGHEHEQHAHGGGQQGHEHQDREQGRGH</sequence>
<comment type="caution">
    <text evidence="12">The sequence shown here is derived from an EMBL/GenBank/DDBJ whole genome shotgun (WGS) entry which is preliminary data.</text>
</comment>
<evidence type="ECO:0000313" key="12">
    <source>
        <dbReference type="EMBL" id="NBD24275.1"/>
    </source>
</evidence>
<dbReference type="SUPFAM" id="SSF160240">
    <property type="entry name" value="Cation efflux protein cytoplasmic domain-like"/>
    <property type="match status" value="1"/>
</dbReference>
<dbReference type="NCBIfam" id="TIGR01297">
    <property type="entry name" value="CDF"/>
    <property type="match status" value="1"/>
</dbReference>
<evidence type="ECO:0000256" key="9">
    <source>
        <dbReference type="SAM" id="Phobius"/>
    </source>
</evidence>
<organism evidence="12 13">
    <name type="scientific">Paenibacillus glycinis</name>
    <dbReference type="NCBI Taxonomy" id="2697035"/>
    <lineage>
        <taxon>Bacteria</taxon>
        <taxon>Bacillati</taxon>
        <taxon>Bacillota</taxon>
        <taxon>Bacilli</taxon>
        <taxon>Bacillales</taxon>
        <taxon>Paenibacillaceae</taxon>
        <taxon>Paenibacillus</taxon>
    </lineage>
</organism>
<gene>
    <name evidence="12" type="ORF">GT019_10365</name>
</gene>
<dbReference type="RefSeq" id="WP_161743072.1">
    <property type="nucleotide sequence ID" value="NZ_JAAAMV010000005.1"/>
</dbReference>
<dbReference type="InterPro" id="IPR036837">
    <property type="entry name" value="Cation_efflux_CTD_sf"/>
</dbReference>
<keyword evidence="13" id="KW-1185">Reference proteome</keyword>
<dbReference type="Gene3D" id="1.20.1510.10">
    <property type="entry name" value="Cation efflux protein transmembrane domain"/>
    <property type="match status" value="1"/>
</dbReference>
<dbReference type="Proteomes" id="UP000665561">
    <property type="component" value="Unassembled WGS sequence"/>
</dbReference>
<evidence type="ECO:0000256" key="5">
    <source>
        <dbReference type="ARBA" id="ARBA00022989"/>
    </source>
</evidence>
<proteinExistence type="inferred from homology"/>
<evidence type="ECO:0000256" key="8">
    <source>
        <dbReference type="SAM" id="MobiDB-lite"/>
    </source>
</evidence>
<feature type="compositionally biased region" description="Basic and acidic residues" evidence="8">
    <location>
        <begin position="335"/>
        <end position="347"/>
    </location>
</feature>
<evidence type="ECO:0000256" key="6">
    <source>
        <dbReference type="ARBA" id="ARBA00023065"/>
    </source>
</evidence>
<keyword evidence="5 9" id="KW-1133">Transmembrane helix</keyword>
<feature type="transmembrane region" description="Helical" evidence="9">
    <location>
        <begin position="129"/>
        <end position="149"/>
    </location>
</feature>
<keyword evidence="3" id="KW-0813">Transport</keyword>
<comment type="similarity">
    <text evidence="2">Belongs to the cation diffusion facilitator (CDF) transporter (TC 2.A.4) family. SLC30A subfamily.</text>
</comment>
<evidence type="ECO:0000259" key="10">
    <source>
        <dbReference type="Pfam" id="PF01545"/>
    </source>
</evidence>
<feature type="transmembrane region" description="Helical" evidence="9">
    <location>
        <begin position="161"/>
        <end position="181"/>
    </location>
</feature>
<feature type="transmembrane region" description="Helical" evidence="9">
    <location>
        <begin position="187"/>
        <end position="209"/>
    </location>
</feature>
<dbReference type="InterPro" id="IPR027470">
    <property type="entry name" value="Cation_efflux_CTD"/>
</dbReference>
<feature type="transmembrane region" description="Helical" evidence="9">
    <location>
        <begin position="31"/>
        <end position="52"/>
    </location>
</feature>
<evidence type="ECO:0000256" key="2">
    <source>
        <dbReference type="ARBA" id="ARBA00008873"/>
    </source>
</evidence>
<dbReference type="InterPro" id="IPR058533">
    <property type="entry name" value="Cation_efflux_TM"/>
</dbReference>
<accession>A0ABW9XNS6</accession>
<keyword evidence="6" id="KW-0406">Ion transport</keyword>
<evidence type="ECO:0000256" key="7">
    <source>
        <dbReference type="ARBA" id="ARBA00023136"/>
    </source>
</evidence>
<feature type="compositionally biased region" description="Basic and acidic residues" evidence="8">
    <location>
        <begin position="314"/>
        <end position="328"/>
    </location>
</feature>
<dbReference type="Pfam" id="PF01545">
    <property type="entry name" value="Cation_efflux"/>
    <property type="match status" value="1"/>
</dbReference>
<keyword evidence="4 9" id="KW-0812">Transmembrane</keyword>
<dbReference type="Pfam" id="PF16916">
    <property type="entry name" value="ZT_dimer"/>
    <property type="match status" value="1"/>
</dbReference>
<evidence type="ECO:0000256" key="4">
    <source>
        <dbReference type="ARBA" id="ARBA00022692"/>
    </source>
</evidence>
<dbReference type="Gene3D" id="3.30.70.1350">
    <property type="entry name" value="Cation efflux protein, cytoplasmic domain"/>
    <property type="match status" value="1"/>
</dbReference>
<evidence type="ECO:0000259" key="11">
    <source>
        <dbReference type="Pfam" id="PF16916"/>
    </source>
</evidence>
<protein>
    <submittedName>
        <fullName evidence="12">Cation diffusion facilitator family transporter</fullName>
    </submittedName>
</protein>
<feature type="region of interest" description="Disordered" evidence="8">
    <location>
        <begin position="314"/>
        <end position="347"/>
    </location>
</feature>
<feature type="domain" description="Cation efflux protein cytoplasmic" evidence="11">
    <location>
        <begin position="221"/>
        <end position="297"/>
    </location>
</feature>
<dbReference type="PANTHER" id="PTHR11562:SF17">
    <property type="entry name" value="RE54080P-RELATED"/>
    <property type="match status" value="1"/>
</dbReference>
<keyword evidence="7 9" id="KW-0472">Membrane</keyword>